<dbReference type="Gene3D" id="3.30.70.270">
    <property type="match status" value="1"/>
</dbReference>
<dbReference type="PROSITE" id="PS50112">
    <property type="entry name" value="PAS"/>
    <property type="match status" value="1"/>
</dbReference>
<dbReference type="NCBIfam" id="TIGR00254">
    <property type="entry name" value="GGDEF"/>
    <property type="match status" value="1"/>
</dbReference>
<dbReference type="InterPro" id="IPR029787">
    <property type="entry name" value="Nucleotide_cyclase"/>
</dbReference>
<dbReference type="RefSeq" id="WP_307241197.1">
    <property type="nucleotide sequence ID" value="NZ_JAUSUZ010000001.1"/>
</dbReference>
<dbReference type="AlphaFoldDB" id="A0AAE3W0J9"/>
<name>A0AAE3W0J9_9ACTN</name>
<evidence type="ECO:0000313" key="3">
    <source>
        <dbReference type="EMBL" id="MDQ0367266.1"/>
    </source>
</evidence>
<feature type="domain" description="GGDEF" evidence="2">
    <location>
        <begin position="357"/>
        <end position="494"/>
    </location>
</feature>
<dbReference type="PROSITE" id="PS50887">
    <property type="entry name" value="GGDEF"/>
    <property type="match status" value="1"/>
</dbReference>
<dbReference type="InterPro" id="IPR043128">
    <property type="entry name" value="Rev_trsase/Diguanyl_cyclase"/>
</dbReference>
<dbReference type="InterPro" id="IPR035965">
    <property type="entry name" value="PAS-like_dom_sf"/>
</dbReference>
<comment type="caution">
    <text evidence="3">The sequence shown here is derived from an EMBL/GenBank/DDBJ whole genome shotgun (WGS) entry which is preliminary data.</text>
</comment>
<organism evidence="3 4">
    <name type="scientific">Catenuloplanes indicus</name>
    <dbReference type="NCBI Taxonomy" id="137267"/>
    <lineage>
        <taxon>Bacteria</taxon>
        <taxon>Bacillati</taxon>
        <taxon>Actinomycetota</taxon>
        <taxon>Actinomycetes</taxon>
        <taxon>Micromonosporales</taxon>
        <taxon>Micromonosporaceae</taxon>
        <taxon>Catenuloplanes</taxon>
    </lineage>
</organism>
<feature type="domain" description="PAS" evidence="1">
    <location>
        <begin position="194"/>
        <end position="238"/>
    </location>
</feature>
<keyword evidence="4" id="KW-1185">Reference proteome</keyword>
<dbReference type="Pfam" id="PF01590">
    <property type="entry name" value="GAF"/>
    <property type="match status" value="1"/>
</dbReference>
<dbReference type="SMART" id="SM00091">
    <property type="entry name" value="PAS"/>
    <property type="match status" value="1"/>
</dbReference>
<evidence type="ECO:0000259" key="2">
    <source>
        <dbReference type="PROSITE" id="PS50887"/>
    </source>
</evidence>
<reference evidence="3 4" key="1">
    <citation type="submission" date="2023-07" db="EMBL/GenBank/DDBJ databases">
        <title>Sequencing the genomes of 1000 actinobacteria strains.</title>
        <authorList>
            <person name="Klenk H.-P."/>
        </authorList>
    </citation>
    <scope>NUCLEOTIDE SEQUENCE [LARGE SCALE GENOMIC DNA]</scope>
    <source>
        <strain evidence="3 4">DSM 44709</strain>
    </source>
</reference>
<dbReference type="SUPFAM" id="SSF55781">
    <property type="entry name" value="GAF domain-like"/>
    <property type="match status" value="1"/>
</dbReference>
<dbReference type="NCBIfam" id="TIGR00229">
    <property type="entry name" value="sensory_box"/>
    <property type="match status" value="1"/>
</dbReference>
<dbReference type="SUPFAM" id="SSF55073">
    <property type="entry name" value="Nucleotide cyclase"/>
    <property type="match status" value="1"/>
</dbReference>
<dbReference type="InterPro" id="IPR003018">
    <property type="entry name" value="GAF"/>
</dbReference>
<accession>A0AAE3W0J9</accession>
<dbReference type="InterPro" id="IPR052155">
    <property type="entry name" value="Biofilm_reg_signaling"/>
</dbReference>
<protein>
    <submittedName>
        <fullName evidence="3">Diguanylate cyclase (GGDEF)-like protein/PAS domain S-box-containing protein</fullName>
    </submittedName>
</protein>
<dbReference type="InterPro" id="IPR000014">
    <property type="entry name" value="PAS"/>
</dbReference>
<dbReference type="InterPro" id="IPR000160">
    <property type="entry name" value="GGDEF_dom"/>
</dbReference>
<evidence type="ECO:0000313" key="4">
    <source>
        <dbReference type="Proteomes" id="UP001240236"/>
    </source>
</evidence>
<dbReference type="Gene3D" id="3.30.450.40">
    <property type="match status" value="1"/>
</dbReference>
<evidence type="ECO:0000259" key="1">
    <source>
        <dbReference type="PROSITE" id="PS50112"/>
    </source>
</evidence>
<dbReference type="SMART" id="SM00267">
    <property type="entry name" value="GGDEF"/>
    <property type="match status" value="1"/>
</dbReference>
<dbReference type="InterPro" id="IPR029016">
    <property type="entry name" value="GAF-like_dom_sf"/>
</dbReference>
<dbReference type="InterPro" id="IPR013656">
    <property type="entry name" value="PAS_4"/>
</dbReference>
<dbReference type="SUPFAM" id="SSF55785">
    <property type="entry name" value="PYP-like sensor domain (PAS domain)"/>
    <property type="match status" value="1"/>
</dbReference>
<gene>
    <name evidence="3" type="ORF">J2S42_003935</name>
</gene>
<dbReference type="CDD" id="cd00130">
    <property type="entry name" value="PAS"/>
    <property type="match status" value="1"/>
</dbReference>
<dbReference type="Gene3D" id="3.30.450.20">
    <property type="entry name" value="PAS domain"/>
    <property type="match status" value="1"/>
</dbReference>
<dbReference type="PANTHER" id="PTHR44757:SF2">
    <property type="entry name" value="BIOFILM ARCHITECTURE MAINTENANCE PROTEIN MBAA"/>
    <property type="match status" value="1"/>
</dbReference>
<sequence>MGLPTTPSAETRRLRAIVAIARAVNDAVIDERRFGDLVARTVATHVGDGATLWLYSPDNSSLVRVGAGHRDAISAMLLREGAASVLRGRGDAVVDAVLDSGAAAVLNQEEMGRHIAEFDPQLAPWLAVCGVSSVAVLPLGDGAWPCGVLIATRDADRPSYTDDEFAFLQAIAETAASTVNTASLLTGSAAAVEELRRQATALDQLSDVVVAWDNEGKVIGWNAAAERVYGYSAIEALGCDAFTLLDTHVIDPETGQRNPADRAYTDLLDGLTGAGSVTLDLTQRRADGETVAVTRTLTGLADRQGRLIGVIAIDHDLGDRGPRERTALHDAVTGLPNARFLRDHLDRVLISWAGGAGLAAALVIQLGDLNTLLKGLPTDVAGQLVKVLAGRLAASLRRGDVIARTGQDEFVVIAESVGDVANVERLAKRLVTAARQPLAAGGQTMLLHPAVGVSMLDDRQPVQITPEELIGQAADALPAARADPTHISFAPLTS</sequence>
<dbReference type="Pfam" id="PF08448">
    <property type="entry name" value="PAS_4"/>
    <property type="match status" value="1"/>
</dbReference>
<dbReference type="PANTHER" id="PTHR44757">
    <property type="entry name" value="DIGUANYLATE CYCLASE DGCP"/>
    <property type="match status" value="1"/>
</dbReference>
<dbReference type="Proteomes" id="UP001240236">
    <property type="component" value="Unassembled WGS sequence"/>
</dbReference>
<dbReference type="Pfam" id="PF00990">
    <property type="entry name" value="GGDEF"/>
    <property type="match status" value="1"/>
</dbReference>
<dbReference type="EMBL" id="JAUSUZ010000001">
    <property type="protein sequence ID" value="MDQ0367266.1"/>
    <property type="molecule type" value="Genomic_DNA"/>
</dbReference>
<proteinExistence type="predicted"/>